<gene>
    <name evidence="2" type="ORF">A2569_00335</name>
</gene>
<reference evidence="2 3" key="1">
    <citation type="journal article" date="2016" name="Nat. Commun.">
        <title>Thousands of microbial genomes shed light on interconnected biogeochemical processes in an aquifer system.</title>
        <authorList>
            <person name="Anantharaman K."/>
            <person name="Brown C.T."/>
            <person name="Hug L.A."/>
            <person name="Sharon I."/>
            <person name="Castelle C.J."/>
            <person name="Probst A.J."/>
            <person name="Thomas B.C."/>
            <person name="Singh A."/>
            <person name="Wilkins M.J."/>
            <person name="Karaoz U."/>
            <person name="Brodie E.L."/>
            <person name="Williams K.H."/>
            <person name="Hubbard S.S."/>
            <person name="Banfield J.F."/>
        </authorList>
    </citation>
    <scope>NUCLEOTIDE SEQUENCE [LARGE SCALE GENOMIC DNA]</scope>
</reference>
<keyword evidence="1" id="KW-0812">Transmembrane</keyword>
<feature type="transmembrane region" description="Helical" evidence="1">
    <location>
        <begin position="5"/>
        <end position="23"/>
    </location>
</feature>
<comment type="caution">
    <text evidence="2">The sequence shown here is derived from an EMBL/GenBank/DDBJ whole genome shotgun (WGS) entry which is preliminary data.</text>
</comment>
<keyword evidence="1" id="KW-0472">Membrane</keyword>
<dbReference type="EMBL" id="MHTL01000010">
    <property type="protein sequence ID" value="OHA60715.1"/>
    <property type="molecule type" value="Genomic_DNA"/>
</dbReference>
<evidence type="ECO:0000256" key="1">
    <source>
        <dbReference type="SAM" id="Phobius"/>
    </source>
</evidence>
<accession>A0A1G2QJC5</accession>
<evidence type="ECO:0000313" key="2">
    <source>
        <dbReference type="EMBL" id="OHA60715.1"/>
    </source>
</evidence>
<proteinExistence type="predicted"/>
<sequence>MQKSIIAVIIILVLATAGYWWFIRDTVPGDEGTIATSSIPLSEQEIVTVKHAYKSGKHVMVGSLMVPTPCDELSWDARVAESMPEQVSISFTIVKKEGTEVCAQALTAKQFKVEATASASSTWSATLNGTPLQLNIIEAGEGEDLEKFEVEIKG</sequence>
<organism evidence="2 3">
    <name type="scientific">Candidatus Vogelbacteria bacterium RIFOXYD1_FULL_51_18</name>
    <dbReference type="NCBI Taxonomy" id="1802440"/>
    <lineage>
        <taxon>Bacteria</taxon>
        <taxon>Candidatus Vogeliibacteriota</taxon>
    </lineage>
</organism>
<keyword evidence="1" id="KW-1133">Transmembrane helix</keyword>
<dbReference type="Proteomes" id="UP000177090">
    <property type="component" value="Unassembled WGS sequence"/>
</dbReference>
<evidence type="ECO:0000313" key="3">
    <source>
        <dbReference type="Proteomes" id="UP000177090"/>
    </source>
</evidence>
<protein>
    <submittedName>
        <fullName evidence="2">Uncharacterized protein</fullName>
    </submittedName>
</protein>
<dbReference type="AlphaFoldDB" id="A0A1G2QJC5"/>
<name>A0A1G2QJC5_9BACT</name>